<evidence type="ECO:0000313" key="3">
    <source>
        <dbReference type="Proteomes" id="UP000198970"/>
    </source>
</evidence>
<reference evidence="2 3" key="1">
    <citation type="submission" date="2016-10" db="EMBL/GenBank/DDBJ databases">
        <authorList>
            <person name="Varghese N."/>
            <person name="Submissions S."/>
        </authorList>
    </citation>
    <scope>NUCLEOTIDE SEQUENCE [LARGE SCALE GENOMIC DNA]</scope>
    <source>
        <strain evidence="2 3">ATCC 19403</strain>
    </source>
</reference>
<dbReference type="Pfam" id="PF13424">
    <property type="entry name" value="TPR_12"/>
    <property type="match status" value="1"/>
</dbReference>
<proteinExistence type="predicted"/>
<dbReference type="PROSITE" id="PS50005">
    <property type="entry name" value="TPR"/>
    <property type="match status" value="1"/>
</dbReference>
<dbReference type="RefSeq" id="WP_100041421.1">
    <property type="nucleotide sequence ID" value="NZ_LT630003.1"/>
</dbReference>
<dbReference type="EMBL" id="LT630003">
    <property type="protein sequence ID" value="SET57046.1"/>
    <property type="molecule type" value="Genomic_DNA"/>
</dbReference>
<protein>
    <recommendedName>
        <fullName evidence="4">Tetratricopeptide repeat protein</fullName>
    </recommendedName>
</protein>
<accession>A0ABY1C2J2</accession>
<dbReference type="SMART" id="SM00028">
    <property type="entry name" value="TPR"/>
    <property type="match status" value="4"/>
</dbReference>
<name>A0ABY1C2J2_9FIRM</name>
<evidence type="ECO:0000313" key="2">
    <source>
        <dbReference type="EMBL" id="SET57046.1"/>
    </source>
</evidence>
<keyword evidence="3" id="KW-1185">Reference proteome</keyword>
<dbReference type="InterPro" id="IPR011990">
    <property type="entry name" value="TPR-like_helical_dom_sf"/>
</dbReference>
<keyword evidence="1" id="KW-0802">TPR repeat</keyword>
<feature type="repeat" description="TPR" evidence="1">
    <location>
        <begin position="80"/>
        <end position="113"/>
    </location>
</feature>
<gene>
    <name evidence="2" type="ORF">SAMN02745906_0427</name>
</gene>
<dbReference type="Proteomes" id="UP000198970">
    <property type="component" value="Chromosome I"/>
</dbReference>
<dbReference type="PROSITE" id="PS51257">
    <property type="entry name" value="PROKAR_LIPOPROTEIN"/>
    <property type="match status" value="1"/>
</dbReference>
<evidence type="ECO:0008006" key="4">
    <source>
        <dbReference type="Google" id="ProtNLM"/>
    </source>
</evidence>
<dbReference type="InterPro" id="IPR019734">
    <property type="entry name" value="TPR_rpt"/>
</dbReference>
<sequence>MRCFKYLVFVFNILILITGCSRNQTGLIDDTEFIVDDSAILMLCKITGQEANKKLMVQLKGNGDSLIEVIKVLEDMKQDASIKNALGVSYLRLRRFQEANSKFQEALRIAVSDEEKMCILSNMAEVMLYQENRDTAKYYVEEALKLEVDDQVKKLVLQSNLTAIELPFKTDFIQEIGNIKELIKKERKILGSNQFIGIFNYKTLSWACYYAGNMKKCEYYIYKACKLNDKLYQYIPVEANLYKTLSFMYEPDYNLNKAYDYVNKAIDLLEIWQVQDHYDLLNLYELRGNIYLNLGWAKLDLAINDYEHVLEQCLPYHDLVAVSYYNLGNAYGYLGDTDMIIESYARAYYIWNLEGYENSNQKIEEALRRIYEKQDDKDDDYESWFQTQIIQGKEDLNKLWKE</sequence>
<organism evidence="2 3">
    <name type="scientific">Lacrimispora sphenoides JCM 1415</name>
    <dbReference type="NCBI Taxonomy" id="1297793"/>
    <lineage>
        <taxon>Bacteria</taxon>
        <taxon>Bacillati</taxon>
        <taxon>Bacillota</taxon>
        <taxon>Clostridia</taxon>
        <taxon>Lachnospirales</taxon>
        <taxon>Lachnospiraceae</taxon>
        <taxon>Lacrimispora</taxon>
    </lineage>
</organism>
<evidence type="ECO:0000256" key="1">
    <source>
        <dbReference type="PROSITE-ProRule" id="PRU00339"/>
    </source>
</evidence>
<dbReference type="SUPFAM" id="SSF48452">
    <property type="entry name" value="TPR-like"/>
    <property type="match status" value="2"/>
</dbReference>
<dbReference type="Gene3D" id="1.25.40.10">
    <property type="entry name" value="Tetratricopeptide repeat domain"/>
    <property type="match status" value="2"/>
</dbReference>